<feature type="transmembrane region" description="Helical" evidence="2">
    <location>
        <begin position="19"/>
        <end position="39"/>
    </location>
</feature>
<dbReference type="OrthoDB" id="5342507at2759"/>
<accession>A0A423WS24</accession>
<dbReference type="STRING" id="356882.A0A423WS24"/>
<feature type="transmembrane region" description="Helical" evidence="2">
    <location>
        <begin position="60"/>
        <end position="86"/>
    </location>
</feature>
<organism evidence="3 4">
    <name type="scientific">Cytospora schulzeri</name>
    <dbReference type="NCBI Taxonomy" id="448051"/>
    <lineage>
        <taxon>Eukaryota</taxon>
        <taxon>Fungi</taxon>
        <taxon>Dikarya</taxon>
        <taxon>Ascomycota</taxon>
        <taxon>Pezizomycotina</taxon>
        <taxon>Sordariomycetes</taxon>
        <taxon>Sordariomycetidae</taxon>
        <taxon>Diaporthales</taxon>
        <taxon>Cytosporaceae</taxon>
        <taxon>Cytospora</taxon>
    </lineage>
</organism>
<feature type="transmembrane region" description="Helical" evidence="2">
    <location>
        <begin position="148"/>
        <end position="170"/>
    </location>
</feature>
<keyword evidence="4" id="KW-1185">Reference proteome</keyword>
<keyword evidence="2" id="KW-0472">Membrane</keyword>
<evidence type="ECO:0000256" key="1">
    <source>
        <dbReference type="SAM" id="MobiDB-lite"/>
    </source>
</evidence>
<name>A0A423WS24_9PEZI</name>
<keyword evidence="2" id="KW-0812">Transmembrane</keyword>
<proteinExistence type="predicted"/>
<evidence type="ECO:0008006" key="5">
    <source>
        <dbReference type="Google" id="ProtNLM"/>
    </source>
</evidence>
<dbReference type="Proteomes" id="UP000283895">
    <property type="component" value="Unassembled WGS sequence"/>
</dbReference>
<evidence type="ECO:0000313" key="4">
    <source>
        <dbReference type="Proteomes" id="UP000283895"/>
    </source>
</evidence>
<evidence type="ECO:0000256" key="2">
    <source>
        <dbReference type="SAM" id="Phobius"/>
    </source>
</evidence>
<dbReference type="EMBL" id="LKEA01000011">
    <property type="protein sequence ID" value="ROW06120.1"/>
    <property type="molecule type" value="Genomic_DNA"/>
</dbReference>
<gene>
    <name evidence="3" type="ORF">VMCG_04644</name>
</gene>
<protein>
    <recommendedName>
        <fullName evidence="5">MARVEL domain-containing protein</fullName>
    </recommendedName>
</protein>
<sequence length="259" mass="27748">MAGKGGLALKVLQWFNRGVQFGCTALVLALTSYFLATMADHHIKIPINLRAVEGISGIGVVYNILGLLLLCCLAGLAFTSFIAIFLDVCFIGAFIYVATVYKNGASTCKGSNVNTVFGTGNSAADVSAPKDGNVPLPTYKTACRMESAMLAVSIVAIVFFIFSALTEVLLARQRKKEKRFGPSPANNYTSGYGSRRRGLFGFRRNKGTTNTADALPMHTHPDQVRNSYNTEATRVGDAPAATYSKYGEAGYPSQGTYHA</sequence>
<comment type="caution">
    <text evidence="3">The sequence shown here is derived from an EMBL/GenBank/DDBJ whole genome shotgun (WGS) entry which is preliminary data.</text>
</comment>
<dbReference type="AlphaFoldDB" id="A0A423WS24"/>
<feature type="compositionally biased region" description="Basic residues" evidence="1">
    <location>
        <begin position="194"/>
        <end position="206"/>
    </location>
</feature>
<reference evidence="3 4" key="1">
    <citation type="submission" date="2015-09" db="EMBL/GenBank/DDBJ databases">
        <title>Host preference determinants of Valsa canker pathogens revealed by comparative genomics.</title>
        <authorList>
            <person name="Yin Z."/>
            <person name="Huang L."/>
        </authorList>
    </citation>
    <scope>NUCLEOTIDE SEQUENCE [LARGE SCALE GENOMIC DNA]</scope>
    <source>
        <strain evidence="3 4">03-1</strain>
    </source>
</reference>
<keyword evidence="2" id="KW-1133">Transmembrane helix</keyword>
<evidence type="ECO:0000313" key="3">
    <source>
        <dbReference type="EMBL" id="ROW06120.1"/>
    </source>
</evidence>
<feature type="region of interest" description="Disordered" evidence="1">
    <location>
        <begin position="179"/>
        <end position="223"/>
    </location>
</feature>